<dbReference type="InterPro" id="IPR002885">
    <property type="entry name" value="PPR_rpt"/>
</dbReference>
<evidence type="ECO:0000256" key="2">
    <source>
        <dbReference type="PROSITE-ProRule" id="PRU00708"/>
    </source>
</evidence>
<dbReference type="InterPro" id="IPR046960">
    <property type="entry name" value="PPR_At4g14850-like_plant"/>
</dbReference>
<reference evidence="3 4" key="1">
    <citation type="journal article" date="2020" name="Nat. Food">
        <title>A phased Vanilla planifolia genome enables genetic improvement of flavour and production.</title>
        <authorList>
            <person name="Hasing T."/>
            <person name="Tang H."/>
            <person name="Brym M."/>
            <person name="Khazi F."/>
            <person name="Huang T."/>
            <person name="Chambers A.H."/>
        </authorList>
    </citation>
    <scope>NUCLEOTIDE SEQUENCE [LARGE SCALE GENOMIC DNA]</scope>
    <source>
        <tissue evidence="3">Leaf</tissue>
    </source>
</reference>
<dbReference type="Pfam" id="PF13041">
    <property type="entry name" value="PPR_2"/>
    <property type="match status" value="2"/>
</dbReference>
<comment type="caution">
    <text evidence="3">The sequence shown here is derived from an EMBL/GenBank/DDBJ whole genome shotgun (WGS) entry which is preliminary data.</text>
</comment>
<name>A0A835QK99_VANPL</name>
<dbReference type="SUPFAM" id="SSF48452">
    <property type="entry name" value="TPR-like"/>
    <property type="match status" value="2"/>
</dbReference>
<keyword evidence="1" id="KW-0677">Repeat</keyword>
<dbReference type="PROSITE" id="PS51375">
    <property type="entry name" value="PPR"/>
    <property type="match status" value="5"/>
</dbReference>
<dbReference type="PANTHER" id="PTHR47926:SF451">
    <property type="entry name" value="TETRATRICOPEPTIDE-LIKE HELICAL DOMAIN SUPERFAMILY"/>
    <property type="match status" value="1"/>
</dbReference>
<feature type="repeat" description="PPR" evidence="2">
    <location>
        <begin position="120"/>
        <end position="154"/>
    </location>
</feature>
<dbReference type="GO" id="GO:0009451">
    <property type="term" value="P:RNA modification"/>
    <property type="evidence" value="ECO:0007669"/>
    <property type="project" value="InterPro"/>
</dbReference>
<dbReference type="AlphaFoldDB" id="A0A835QK99"/>
<feature type="repeat" description="PPR" evidence="2">
    <location>
        <begin position="222"/>
        <end position="257"/>
    </location>
</feature>
<dbReference type="InterPro" id="IPR011990">
    <property type="entry name" value="TPR-like_helical_dom_sf"/>
</dbReference>
<evidence type="ECO:0000313" key="3">
    <source>
        <dbReference type="EMBL" id="KAG0471209.1"/>
    </source>
</evidence>
<protein>
    <recommendedName>
        <fullName evidence="5">Pentatricopeptide repeat-containing protein</fullName>
    </recommendedName>
</protein>
<sequence length="646" mass="71724">MYAANGCIYDACHLFDRMPVRDVVPYSTMVAAYSRSGDMNMAFLMYKKMLNDGIRPNSVTLLGLLSGVSRLGQVQCLHALVIALGFENDLIVMNSLMNVYFLCGRAHLARVLFDSMAQKDKVSWNIMLAGNSRSGSVRDSKDLLHRMRFEGFFPDQQTFASLLSSITNCSSLLRFGLPIHALILTSGFGSDSHIVTTLMSFYLKSSNLDAAFMFFDRSTEKDVVLWTAMISGLAQNGHPNEALFIFHQMLTSTGLMPTNITIASAMSACAQLSMFRIGFSIHGFIIRQQLPMDTTSVNSLITFYAKCFRLRQSKHLFETIQGRDLVSWNAIISGFAHSGHLEDAFCLFNGMILANQRPNVVTVVSLLQGCASFGVLHQGKQLHSFIIRNHIDACISVDTSLVDMYGKCGDLKSAQSCFDRMIEQDVVSWSVIISGYGNHGKGDVALRIYNEFIHTEMLPNDVMFLSVLSACSHSGLVSEGLAIFKSMKDELGIEPRSEHLACIVDLLCRAGDLEEAVRFLRTMLSNVSIDVWGIILDACRACGLADLAEEVVKEMIALKPESAGSYVQLAHTYATIDRWDGVAESWRKMRALGLKKTPGWSFVEVNGSLSTFFADHTSHPHWEEIACLFRLFEREMKDIMAGSLNS</sequence>
<dbReference type="Proteomes" id="UP000639772">
    <property type="component" value="Unassembled WGS sequence"/>
</dbReference>
<evidence type="ECO:0000256" key="1">
    <source>
        <dbReference type="ARBA" id="ARBA00022737"/>
    </source>
</evidence>
<dbReference type="FunFam" id="1.25.40.10:FF:000351">
    <property type="entry name" value="Pentatricopeptide repeat-containing protein"/>
    <property type="match status" value="1"/>
</dbReference>
<organism evidence="3 4">
    <name type="scientific">Vanilla planifolia</name>
    <name type="common">Vanilla</name>
    <dbReference type="NCBI Taxonomy" id="51239"/>
    <lineage>
        <taxon>Eukaryota</taxon>
        <taxon>Viridiplantae</taxon>
        <taxon>Streptophyta</taxon>
        <taxon>Embryophyta</taxon>
        <taxon>Tracheophyta</taxon>
        <taxon>Spermatophyta</taxon>
        <taxon>Magnoliopsida</taxon>
        <taxon>Liliopsida</taxon>
        <taxon>Asparagales</taxon>
        <taxon>Orchidaceae</taxon>
        <taxon>Vanilloideae</taxon>
        <taxon>Vanilleae</taxon>
        <taxon>Vanilla</taxon>
    </lineage>
</organism>
<proteinExistence type="predicted"/>
<dbReference type="FunFam" id="1.25.40.10:FF:000090">
    <property type="entry name" value="Pentatricopeptide repeat-containing protein, chloroplastic"/>
    <property type="match status" value="1"/>
</dbReference>
<dbReference type="OrthoDB" id="185373at2759"/>
<feature type="repeat" description="PPR" evidence="2">
    <location>
        <begin position="324"/>
        <end position="358"/>
    </location>
</feature>
<feature type="repeat" description="PPR" evidence="2">
    <location>
        <begin position="425"/>
        <end position="459"/>
    </location>
</feature>
<gene>
    <name evidence="3" type="ORF">HPP92_015755</name>
</gene>
<dbReference type="EMBL" id="JADCNM010000008">
    <property type="protein sequence ID" value="KAG0471209.1"/>
    <property type="molecule type" value="Genomic_DNA"/>
</dbReference>
<evidence type="ECO:0008006" key="5">
    <source>
        <dbReference type="Google" id="ProtNLM"/>
    </source>
</evidence>
<evidence type="ECO:0000313" key="4">
    <source>
        <dbReference type="Proteomes" id="UP000639772"/>
    </source>
</evidence>
<dbReference type="InterPro" id="IPR046848">
    <property type="entry name" value="E_motif"/>
</dbReference>
<dbReference type="Pfam" id="PF20431">
    <property type="entry name" value="E_motif"/>
    <property type="match status" value="1"/>
</dbReference>
<dbReference type="PANTHER" id="PTHR47926">
    <property type="entry name" value="PENTATRICOPEPTIDE REPEAT-CONTAINING PROTEIN"/>
    <property type="match status" value="1"/>
</dbReference>
<feature type="repeat" description="PPR" evidence="2">
    <location>
        <begin position="22"/>
        <end position="56"/>
    </location>
</feature>
<dbReference type="GO" id="GO:0003723">
    <property type="term" value="F:RNA binding"/>
    <property type="evidence" value="ECO:0007669"/>
    <property type="project" value="InterPro"/>
</dbReference>
<dbReference type="Gene3D" id="1.25.40.10">
    <property type="entry name" value="Tetratricopeptide repeat domain"/>
    <property type="match status" value="5"/>
</dbReference>
<accession>A0A835QK99</accession>
<dbReference type="Pfam" id="PF01535">
    <property type="entry name" value="PPR"/>
    <property type="match status" value="7"/>
</dbReference>
<dbReference type="NCBIfam" id="TIGR00756">
    <property type="entry name" value="PPR"/>
    <property type="match status" value="6"/>
</dbReference>